<dbReference type="InterPro" id="IPR001878">
    <property type="entry name" value="Znf_CCHC"/>
</dbReference>
<dbReference type="PROSITE" id="PS50158">
    <property type="entry name" value="ZF_CCHC"/>
    <property type="match status" value="1"/>
</dbReference>
<feature type="compositionally biased region" description="Polar residues" evidence="3">
    <location>
        <begin position="216"/>
        <end position="233"/>
    </location>
</feature>
<evidence type="ECO:0008006" key="8">
    <source>
        <dbReference type="Google" id="ProtNLM"/>
    </source>
</evidence>
<dbReference type="Pfam" id="PF22936">
    <property type="entry name" value="Pol_BBD"/>
    <property type="match status" value="1"/>
</dbReference>
<dbReference type="InterPro" id="IPR036397">
    <property type="entry name" value="RNaseH_sf"/>
</dbReference>
<dbReference type="Gene3D" id="3.30.420.10">
    <property type="entry name" value="Ribonuclease H-like superfamily/Ribonuclease H"/>
    <property type="match status" value="1"/>
</dbReference>
<dbReference type="PANTHER" id="PTHR42648:SF28">
    <property type="entry name" value="TRANSPOSON-ENCODED PROTEIN WITH RIBONUCLEASE H-LIKE AND RETROVIRUS ZINC FINGER-LIKE DOMAINS"/>
    <property type="match status" value="1"/>
</dbReference>
<dbReference type="InterPro" id="IPR025724">
    <property type="entry name" value="GAG-pre-integrase_dom"/>
</dbReference>
<keyword evidence="1" id="KW-0378">Hydrolase</keyword>
<evidence type="ECO:0000313" key="6">
    <source>
        <dbReference type="EMBL" id="CAI5708023.1"/>
    </source>
</evidence>
<dbReference type="InterPro" id="IPR001584">
    <property type="entry name" value="Integrase_cat-core"/>
</dbReference>
<dbReference type="GO" id="GO:0008270">
    <property type="term" value="F:zinc ion binding"/>
    <property type="evidence" value="ECO:0007669"/>
    <property type="project" value="UniProtKB-KW"/>
</dbReference>
<dbReference type="GO" id="GO:0015074">
    <property type="term" value="P:DNA integration"/>
    <property type="evidence" value="ECO:0007669"/>
    <property type="project" value="InterPro"/>
</dbReference>
<dbReference type="GO" id="GO:0008233">
    <property type="term" value="F:peptidase activity"/>
    <property type="evidence" value="ECO:0007669"/>
    <property type="project" value="UniProtKB-KW"/>
</dbReference>
<feature type="region of interest" description="Disordered" evidence="3">
    <location>
        <begin position="215"/>
        <end position="235"/>
    </location>
</feature>
<dbReference type="PROSITE" id="PS50994">
    <property type="entry name" value="INTEGRASE"/>
    <property type="match status" value="1"/>
</dbReference>
<dbReference type="Pfam" id="PF14223">
    <property type="entry name" value="Retrotran_gag_2"/>
    <property type="match status" value="1"/>
</dbReference>
<sequence length="668" mass="76072">MSNKVELNKYGRPVGWHGQSWAYYKGMMKLTFEEKDVLDYATGNKILVGNASANEVKAFREAQVTIKQLILASLSMELGQRVMTKATGTEMWKYLEDFYEGKNNAATRTNQEIILYNKLNAMKCKPNWDVAQHVENMFMIKDQLVAVNAGIRDPIFTQMLIRSLPANARFDRLRGMVESGDDKADTSEKLKDQILRMDSFNKCDRELGAHGVIGNVQDNGSSQTSKNRQNASCARSHIGTRKLIAADKVLQSTTSQADKQHGNCFNCHKPGHRMRNCPIMKKPKTSDYQVAFAQHPKNELADGCQEKPDELMVMAKNKLSTRENTPDRNCTQRQWCLDNASNVHVASDLRYFIDYSAFDNNAQAQCIRGFQKHFKTKPIGQGTVQILVQNGSSSNMITLYDVLYVPDCMNLISHTQVEDQGHTVKYCIREGERFYELWQHNRKLLNIKRDDCGLFTFNAINDFLSQTSDRGELLITDKCFRPQVNHTRAQGRADIQRWHERLGHLNPQYVKLMADRKLVDGMSLSPKQFIDCEACHIGKDRQRTRHQHLMRDITTKNQVIFVDLLFPKYSSSPRAYKAVLVVVDGYSRYTTVYPLYSKNASEVNTAIKRYISWAERQFPANKVKQVISDGGGEFVNGEITRCTPNPNSHDEGNDGVRKATKIVLDACA</sequence>
<dbReference type="SUPFAM" id="SSF57756">
    <property type="entry name" value="Retrovirus zinc finger-like domains"/>
    <property type="match status" value="1"/>
</dbReference>
<comment type="caution">
    <text evidence="6">The sequence shown here is derived from an EMBL/GenBank/DDBJ whole genome shotgun (WGS) entry which is preliminary data.</text>
</comment>
<dbReference type="InterPro" id="IPR039537">
    <property type="entry name" value="Retrotran_Ty1/copia-like"/>
</dbReference>
<keyword evidence="2" id="KW-0862">Zinc</keyword>
<evidence type="ECO:0000256" key="3">
    <source>
        <dbReference type="SAM" id="MobiDB-lite"/>
    </source>
</evidence>
<dbReference type="InterPro" id="IPR036875">
    <property type="entry name" value="Znf_CCHC_sf"/>
</dbReference>
<feature type="domain" description="CCHC-type" evidence="4">
    <location>
        <begin position="264"/>
        <end position="278"/>
    </location>
</feature>
<keyword evidence="2" id="KW-0479">Metal-binding</keyword>
<dbReference type="InterPro" id="IPR054722">
    <property type="entry name" value="PolX-like_BBD"/>
</dbReference>
<dbReference type="InterPro" id="IPR012337">
    <property type="entry name" value="RNaseH-like_sf"/>
</dbReference>
<dbReference type="GO" id="GO:0003676">
    <property type="term" value="F:nucleic acid binding"/>
    <property type="evidence" value="ECO:0007669"/>
    <property type="project" value="InterPro"/>
</dbReference>
<evidence type="ECO:0000259" key="4">
    <source>
        <dbReference type="PROSITE" id="PS50158"/>
    </source>
</evidence>
<evidence type="ECO:0000259" key="5">
    <source>
        <dbReference type="PROSITE" id="PS50994"/>
    </source>
</evidence>
<evidence type="ECO:0000256" key="1">
    <source>
        <dbReference type="ARBA" id="ARBA00022670"/>
    </source>
</evidence>
<dbReference type="GO" id="GO:0006508">
    <property type="term" value="P:proteolysis"/>
    <property type="evidence" value="ECO:0007669"/>
    <property type="project" value="UniProtKB-KW"/>
</dbReference>
<reference evidence="6" key="1">
    <citation type="submission" date="2022-12" db="EMBL/GenBank/DDBJ databases">
        <authorList>
            <person name="Webb A."/>
        </authorList>
    </citation>
    <scope>NUCLEOTIDE SEQUENCE</scope>
    <source>
        <strain evidence="6">Pf2</strain>
    </source>
</reference>
<organism evidence="6 7">
    <name type="scientific">Peronospora farinosa</name>
    <dbReference type="NCBI Taxonomy" id="134698"/>
    <lineage>
        <taxon>Eukaryota</taxon>
        <taxon>Sar</taxon>
        <taxon>Stramenopiles</taxon>
        <taxon>Oomycota</taxon>
        <taxon>Peronosporomycetes</taxon>
        <taxon>Peronosporales</taxon>
        <taxon>Peronosporaceae</taxon>
        <taxon>Peronospora</taxon>
    </lineage>
</organism>
<feature type="domain" description="Integrase catalytic" evidence="5">
    <location>
        <begin position="551"/>
        <end position="668"/>
    </location>
</feature>
<dbReference type="Pfam" id="PF13976">
    <property type="entry name" value="gag_pre-integrs"/>
    <property type="match status" value="1"/>
</dbReference>
<name>A0AAV0SVC0_9STRA</name>
<evidence type="ECO:0000313" key="7">
    <source>
        <dbReference type="Proteomes" id="UP001159659"/>
    </source>
</evidence>
<keyword evidence="1" id="KW-0645">Protease</keyword>
<dbReference type="Proteomes" id="UP001159659">
    <property type="component" value="Unassembled WGS sequence"/>
</dbReference>
<evidence type="ECO:0000256" key="2">
    <source>
        <dbReference type="PROSITE-ProRule" id="PRU00047"/>
    </source>
</evidence>
<proteinExistence type="predicted"/>
<dbReference type="Gene3D" id="4.10.60.10">
    <property type="entry name" value="Zinc finger, CCHC-type"/>
    <property type="match status" value="1"/>
</dbReference>
<dbReference type="SMART" id="SM00343">
    <property type="entry name" value="ZnF_C2HC"/>
    <property type="match status" value="1"/>
</dbReference>
<gene>
    <name evidence="6" type="ORF">PFR002_LOCUS1735</name>
</gene>
<keyword evidence="2" id="KW-0863">Zinc-finger</keyword>
<dbReference type="PANTHER" id="PTHR42648">
    <property type="entry name" value="TRANSPOSASE, PUTATIVE-RELATED"/>
    <property type="match status" value="1"/>
</dbReference>
<accession>A0AAV0SVC0</accession>
<dbReference type="EMBL" id="CANTFK010000182">
    <property type="protein sequence ID" value="CAI5708023.1"/>
    <property type="molecule type" value="Genomic_DNA"/>
</dbReference>
<dbReference type="AlphaFoldDB" id="A0AAV0SVC0"/>
<dbReference type="SUPFAM" id="SSF53098">
    <property type="entry name" value="Ribonuclease H-like"/>
    <property type="match status" value="1"/>
</dbReference>
<protein>
    <recommendedName>
        <fullName evidence="8">Polyprotein</fullName>
    </recommendedName>
</protein>